<dbReference type="Proteomes" id="UP000183417">
    <property type="component" value="Unassembled WGS sequence"/>
</dbReference>
<evidence type="ECO:0000313" key="6">
    <source>
        <dbReference type="Proteomes" id="UP000183417"/>
    </source>
</evidence>
<sequence length="211" mass="22147">MTSSELSSMPIGQAIASRISADRFEPGRPLADETLAALVAQASLSPSAYNLQNWRFIAVRTPEAKARLKAAAYGQQKVEDASAVFIVCGTLAAHARLAEFLQPSVDSGVMSQRTADGWVAQAHAAHADNLQLQRDEAVRSASLAAMTLMLSAQGLGLASCPMVGFDAELLAAGFGLQAHELPVMLVAVGHAAGTLRPQKARRPLADILAYA</sequence>
<evidence type="ECO:0000256" key="2">
    <source>
        <dbReference type="ARBA" id="ARBA00023002"/>
    </source>
</evidence>
<feature type="domain" description="Nitroreductase" evidence="3">
    <location>
        <begin position="16"/>
        <end position="190"/>
    </location>
</feature>
<evidence type="ECO:0000313" key="7">
    <source>
        <dbReference type="Proteomes" id="UP000595064"/>
    </source>
</evidence>
<name>A0A1H3U491_9BURK</name>
<keyword evidence="7" id="KW-1185">Reference proteome</keyword>
<dbReference type="Pfam" id="PF00881">
    <property type="entry name" value="Nitroreductase"/>
    <property type="match status" value="1"/>
</dbReference>
<dbReference type="EMBL" id="FNPE01000037">
    <property type="protein sequence ID" value="SDZ57270.1"/>
    <property type="molecule type" value="Genomic_DNA"/>
</dbReference>
<proteinExistence type="inferred from homology"/>
<dbReference type="RefSeq" id="WP_016453668.1">
    <property type="nucleotide sequence ID" value="NZ_AP025556.1"/>
</dbReference>
<accession>A0A1H3U491</accession>
<dbReference type="InterPro" id="IPR029479">
    <property type="entry name" value="Nitroreductase"/>
</dbReference>
<evidence type="ECO:0000256" key="1">
    <source>
        <dbReference type="ARBA" id="ARBA00007118"/>
    </source>
</evidence>
<dbReference type="KEGG" id="dla:I6G47_07885"/>
<reference evidence="5 6" key="1">
    <citation type="submission" date="2016-10" db="EMBL/GenBank/DDBJ databases">
        <authorList>
            <person name="de Groot N.N."/>
        </authorList>
    </citation>
    <scope>NUCLEOTIDE SEQUENCE [LARGE SCALE GENOMIC DNA]</scope>
    <source>
        <strain evidence="5 6">LMG 24775</strain>
    </source>
</reference>
<dbReference type="GeneID" id="94693050"/>
<dbReference type="EMBL" id="CP065748">
    <property type="protein sequence ID" value="QPS82985.1"/>
    <property type="molecule type" value="Genomic_DNA"/>
</dbReference>
<dbReference type="Proteomes" id="UP000595064">
    <property type="component" value="Chromosome"/>
</dbReference>
<dbReference type="InterPro" id="IPR000415">
    <property type="entry name" value="Nitroreductase-like"/>
</dbReference>
<keyword evidence="2" id="KW-0560">Oxidoreductase</keyword>
<dbReference type="PANTHER" id="PTHR43673">
    <property type="entry name" value="NAD(P)H NITROREDUCTASE YDGI-RELATED"/>
    <property type="match status" value="1"/>
</dbReference>
<protein>
    <submittedName>
        <fullName evidence="4 5">Nitroreductase</fullName>
    </submittedName>
</protein>
<organism evidence="5 6">
    <name type="scientific">Delftia lacustris</name>
    <dbReference type="NCBI Taxonomy" id="558537"/>
    <lineage>
        <taxon>Bacteria</taxon>
        <taxon>Pseudomonadati</taxon>
        <taxon>Pseudomonadota</taxon>
        <taxon>Betaproteobacteria</taxon>
        <taxon>Burkholderiales</taxon>
        <taxon>Comamonadaceae</taxon>
        <taxon>Delftia</taxon>
    </lineage>
</organism>
<dbReference type="PANTHER" id="PTHR43673:SF12">
    <property type="entry name" value="PROTEIN DRGA"/>
    <property type="match status" value="1"/>
</dbReference>
<dbReference type="SUPFAM" id="SSF55469">
    <property type="entry name" value="FMN-dependent nitroreductase-like"/>
    <property type="match status" value="1"/>
</dbReference>
<evidence type="ECO:0000259" key="3">
    <source>
        <dbReference type="Pfam" id="PF00881"/>
    </source>
</evidence>
<dbReference type="GO" id="GO:0016491">
    <property type="term" value="F:oxidoreductase activity"/>
    <property type="evidence" value="ECO:0007669"/>
    <property type="project" value="UniProtKB-KW"/>
</dbReference>
<comment type="similarity">
    <text evidence="1">Belongs to the nitroreductase family.</text>
</comment>
<dbReference type="Gene3D" id="3.40.109.10">
    <property type="entry name" value="NADH Oxidase"/>
    <property type="match status" value="1"/>
</dbReference>
<dbReference type="AlphaFoldDB" id="A0A1H3U491"/>
<gene>
    <name evidence="4" type="ORF">I6G47_07885</name>
    <name evidence="5" type="ORF">SAMN05421547_13712</name>
</gene>
<evidence type="ECO:0000313" key="4">
    <source>
        <dbReference type="EMBL" id="QPS82985.1"/>
    </source>
</evidence>
<evidence type="ECO:0000313" key="5">
    <source>
        <dbReference type="EMBL" id="SDZ57270.1"/>
    </source>
</evidence>
<reference evidence="4 7" key="2">
    <citation type="submission" date="2020-12" db="EMBL/GenBank/DDBJ databases">
        <title>FDA dAtabase for Regulatory Grade micrObial Sequences (FDA-ARGOS): Supporting development and validation of Infectious Disease Dx tests.</title>
        <authorList>
            <person name="Sproer C."/>
            <person name="Gronow S."/>
            <person name="Severitt S."/>
            <person name="Schroder I."/>
            <person name="Tallon L."/>
            <person name="Sadzewicz L."/>
            <person name="Zhao X."/>
            <person name="Boylan J."/>
            <person name="Ott S."/>
            <person name="Bowen H."/>
            <person name="Vavikolanu K."/>
            <person name="Mehta A."/>
            <person name="Aluvathingal J."/>
            <person name="Nadendla S."/>
            <person name="Lowell S."/>
            <person name="Myers T."/>
            <person name="Yan Y."/>
            <person name="Sichtig H."/>
        </authorList>
    </citation>
    <scope>NUCLEOTIDE SEQUENCE [LARGE SCALE GENOMIC DNA]</scope>
    <source>
        <strain evidence="4 7">FDAARGOS_890</strain>
    </source>
</reference>